<dbReference type="PANTHER" id="PTHR12854:SF7">
    <property type="entry name" value="ATAXIN-2 HOMOLOG"/>
    <property type="match status" value="1"/>
</dbReference>
<evidence type="ECO:0000256" key="1">
    <source>
        <dbReference type="SAM" id="MobiDB-lite"/>
    </source>
</evidence>
<name>A0A7C8MAY6_9PLEO</name>
<accession>A0A7C8MAY6</accession>
<dbReference type="Proteomes" id="UP000481861">
    <property type="component" value="Unassembled WGS sequence"/>
</dbReference>
<gene>
    <name evidence="3" type="ORF">BDV95DRAFT_382351</name>
</gene>
<feature type="compositionally biased region" description="Polar residues" evidence="1">
    <location>
        <begin position="649"/>
        <end position="665"/>
    </location>
</feature>
<evidence type="ECO:0000313" key="4">
    <source>
        <dbReference type="Proteomes" id="UP000481861"/>
    </source>
</evidence>
<feature type="region of interest" description="Disordered" evidence="1">
    <location>
        <begin position="536"/>
        <end position="613"/>
    </location>
</feature>
<feature type="region of interest" description="Disordered" evidence="1">
    <location>
        <begin position="314"/>
        <end position="415"/>
    </location>
</feature>
<keyword evidence="4" id="KW-1185">Reference proteome</keyword>
<feature type="compositionally biased region" description="Low complexity" evidence="1">
    <location>
        <begin position="600"/>
        <end position="610"/>
    </location>
</feature>
<dbReference type="OrthoDB" id="2275718at2759"/>
<sequence>MSSSAAAAASANGSNANGPLSSSTTSNPPTARTQLKMNPSGKAVDGPRKQAGSPVDGAHRKPPPQKAWTHGTNPITQRASNVNNSNGVVNGPKLPQNPVAVTGETASPMRHLNDRMMYLLSNLIGLPGNITLKNGETYTGVLSGTSLDPSEMRYVFKMVKRVQPAIDAQVNGSSEMPDDYVGVGDSYVMSFDMGDVADFSVPNVILDKTQGKPQNGASGFRTDTDISGHMPMRERKLEKWDGSADTNVNLSLESSGRSSEWDQFSTNEQLFGVKSNYDESFYTTTINRNDPQYAARAARAEKLAREIEGSSALNAHVREERGGRISDEKGEDEEEKYSGVRRDFPALPSGQPNRYTPPARRAPTGQPTVSGAPVDPAIISSQLARPGSTAAKLAQSPSAENRASPETGKAEVAPNPNSVVQGVKLEVAKDTVPKAEAKTAPPTKPAADQAQKPSTTMKPLLDQFKQFSASEKLRMVERQRSLARESKAVKLNDLKKFSLNFKLHTPVPTDLVPILAKDENKQQLIVEKALRAVQQVKTTPPKPAAATVVDPKASTRTGAIKPEPIAHPSPGTSGDRQQNQRGPRPGQTHYGSATMRERPNQNQNVNQIPPRHGLLGTRLTLNQQHNKQQGTLPFTSVPQPIPVQPPTGLPTSGVRTPPSSASTRFNVKANEFRPNPAANTFLPGPSTNSSPRSESVARQEPPRKMPMSSFFGPQRPTVSELDLTESFNPIKRLLKDAQENNKVTEYAHNGGIPAPFRTPPTWDFPETNKTKGYLEMFEHSAAPPPASTPHSAMGNGPIPHQHQLPPHLQGPQGVPPQGQTPNQTPRHLPVQPHHNQGPHHFEAQQMQYSHSNSSVHPSPRPMPPYMYSSQQQPMSGYAQQVPMQQHYGMSPGIQHAGLRVGHGGPQYANPPAPGMGGQMMTNQPSNGPYMGIPTNPQMPMYSPAPAHAYPHYQGQIPTGPGANGFPSPRPGAPMMSHQGSQQGHQQQPLVYMQHGGQGPPMFAQVPPGSIQ</sequence>
<feature type="region of interest" description="Disordered" evidence="1">
    <location>
        <begin position="959"/>
        <end position="980"/>
    </location>
</feature>
<dbReference type="GO" id="GO:0034063">
    <property type="term" value="P:stress granule assembly"/>
    <property type="evidence" value="ECO:0007669"/>
    <property type="project" value="TreeGrafter"/>
</dbReference>
<dbReference type="InterPro" id="IPR045117">
    <property type="entry name" value="ATXN2-like"/>
</dbReference>
<dbReference type="AlphaFoldDB" id="A0A7C8MAY6"/>
<dbReference type="PANTHER" id="PTHR12854">
    <property type="entry name" value="ATAXIN 2-RELATED"/>
    <property type="match status" value="1"/>
</dbReference>
<dbReference type="GO" id="GO:0010494">
    <property type="term" value="C:cytoplasmic stress granule"/>
    <property type="evidence" value="ECO:0007669"/>
    <property type="project" value="TreeGrafter"/>
</dbReference>
<dbReference type="InterPro" id="IPR025852">
    <property type="entry name" value="SM_dom_ATX"/>
</dbReference>
<reference evidence="3 4" key="1">
    <citation type="submission" date="2020-01" db="EMBL/GenBank/DDBJ databases">
        <authorList>
            <consortium name="DOE Joint Genome Institute"/>
            <person name="Haridas S."/>
            <person name="Albert R."/>
            <person name="Binder M."/>
            <person name="Bloem J."/>
            <person name="Labutti K."/>
            <person name="Salamov A."/>
            <person name="Andreopoulos B."/>
            <person name="Baker S.E."/>
            <person name="Barry K."/>
            <person name="Bills G."/>
            <person name="Bluhm B.H."/>
            <person name="Cannon C."/>
            <person name="Castanera R."/>
            <person name="Culley D.E."/>
            <person name="Daum C."/>
            <person name="Ezra D."/>
            <person name="Gonzalez J.B."/>
            <person name="Henrissat B."/>
            <person name="Kuo A."/>
            <person name="Liang C."/>
            <person name="Lipzen A."/>
            <person name="Lutzoni F."/>
            <person name="Magnuson J."/>
            <person name="Mondo S."/>
            <person name="Nolan M."/>
            <person name="Ohm R."/>
            <person name="Pangilinan J."/>
            <person name="Park H.-J.H."/>
            <person name="Ramirez L."/>
            <person name="Alfaro M."/>
            <person name="Sun H."/>
            <person name="Tritt A."/>
            <person name="Yoshinaga Y."/>
            <person name="Zwiers L.-H.L."/>
            <person name="Turgeon B.G."/>
            <person name="Goodwin S.B."/>
            <person name="Spatafora J.W."/>
            <person name="Crous P.W."/>
            <person name="Grigoriev I.V."/>
        </authorList>
    </citation>
    <scope>NUCLEOTIDE SEQUENCE [LARGE SCALE GENOMIC DNA]</scope>
    <source>
        <strain evidence="3 4">CBS 611.86</strain>
    </source>
</reference>
<feature type="region of interest" description="Disordered" evidence="1">
    <location>
        <begin position="208"/>
        <end position="231"/>
    </location>
</feature>
<feature type="domain" description="LsmAD" evidence="2">
    <location>
        <begin position="271"/>
        <end position="343"/>
    </location>
</feature>
<feature type="region of interest" description="Disordered" evidence="1">
    <location>
        <begin position="746"/>
        <end position="765"/>
    </location>
</feature>
<evidence type="ECO:0000259" key="2">
    <source>
        <dbReference type="SMART" id="SM01272"/>
    </source>
</evidence>
<feature type="region of interest" description="Disordered" evidence="1">
    <location>
        <begin position="435"/>
        <end position="455"/>
    </location>
</feature>
<dbReference type="InterPro" id="IPR009604">
    <property type="entry name" value="LsmAD_domain"/>
</dbReference>
<feature type="compositionally biased region" description="Polar residues" evidence="1">
    <location>
        <begin position="70"/>
        <end position="79"/>
    </location>
</feature>
<dbReference type="Pfam" id="PF14438">
    <property type="entry name" value="SM-ATX"/>
    <property type="match status" value="1"/>
</dbReference>
<comment type="caution">
    <text evidence="3">The sequence shown here is derived from an EMBL/GenBank/DDBJ whole genome shotgun (WGS) entry which is preliminary data.</text>
</comment>
<feature type="compositionally biased region" description="Basic and acidic residues" evidence="1">
    <location>
        <begin position="222"/>
        <end position="231"/>
    </location>
</feature>
<feature type="compositionally biased region" description="Basic and acidic residues" evidence="1">
    <location>
        <begin position="316"/>
        <end position="328"/>
    </location>
</feature>
<evidence type="ECO:0000313" key="3">
    <source>
        <dbReference type="EMBL" id="KAF2872381.1"/>
    </source>
</evidence>
<feature type="region of interest" description="Disordered" evidence="1">
    <location>
        <begin position="630"/>
        <end position="714"/>
    </location>
</feature>
<feature type="compositionally biased region" description="Low complexity" evidence="1">
    <location>
        <begin position="1"/>
        <end position="30"/>
    </location>
</feature>
<feature type="compositionally biased region" description="Pro residues" evidence="1">
    <location>
        <begin position="639"/>
        <end position="648"/>
    </location>
</feature>
<proteinExistence type="predicted"/>
<feature type="region of interest" description="Disordered" evidence="1">
    <location>
        <begin position="779"/>
        <end position="870"/>
    </location>
</feature>
<organism evidence="3 4">
    <name type="scientific">Massariosphaeria phaeospora</name>
    <dbReference type="NCBI Taxonomy" id="100035"/>
    <lineage>
        <taxon>Eukaryota</taxon>
        <taxon>Fungi</taxon>
        <taxon>Dikarya</taxon>
        <taxon>Ascomycota</taxon>
        <taxon>Pezizomycotina</taxon>
        <taxon>Dothideomycetes</taxon>
        <taxon>Pleosporomycetidae</taxon>
        <taxon>Pleosporales</taxon>
        <taxon>Pleosporales incertae sedis</taxon>
        <taxon>Massariosphaeria</taxon>
    </lineage>
</organism>
<feature type="region of interest" description="Disordered" evidence="1">
    <location>
        <begin position="1"/>
        <end position="98"/>
    </location>
</feature>
<feature type="compositionally biased region" description="Low complexity" evidence="1">
    <location>
        <begin position="576"/>
        <end position="587"/>
    </location>
</feature>
<dbReference type="GO" id="GO:0003729">
    <property type="term" value="F:mRNA binding"/>
    <property type="evidence" value="ECO:0007669"/>
    <property type="project" value="TreeGrafter"/>
</dbReference>
<feature type="compositionally biased region" description="Low complexity" evidence="1">
    <location>
        <begin position="788"/>
        <end position="825"/>
    </location>
</feature>
<feature type="compositionally biased region" description="Low complexity" evidence="1">
    <location>
        <begin position="438"/>
        <end position="453"/>
    </location>
</feature>
<dbReference type="SMART" id="SM01272">
    <property type="entry name" value="LsmAD"/>
    <property type="match status" value="1"/>
</dbReference>
<protein>
    <recommendedName>
        <fullName evidence="2">LsmAD domain-containing protein</fullName>
    </recommendedName>
</protein>
<feature type="compositionally biased region" description="Low complexity" evidence="1">
    <location>
        <begin position="80"/>
        <end position="91"/>
    </location>
</feature>
<dbReference type="Pfam" id="PF06741">
    <property type="entry name" value="LsmAD"/>
    <property type="match status" value="1"/>
</dbReference>
<dbReference type="EMBL" id="JAADJZ010000009">
    <property type="protein sequence ID" value="KAF2872381.1"/>
    <property type="molecule type" value="Genomic_DNA"/>
</dbReference>